<organism evidence="1 2">
    <name type="scientific">Vombatus ursinus</name>
    <name type="common">Common wombat</name>
    <dbReference type="NCBI Taxonomy" id="29139"/>
    <lineage>
        <taxon>Eukaryota</taxon>
        <taxon>Metazoa</taxon>
        <taxon>Chordata</taxon>
        <taxon>Craniata</taxon>
        <taxon>Vertebrata</taxon>
        <taxon>Euteleostomi</taxon>
        <taxon>Mammalia</taxon>
        <taxon>Metatheria</taxon>
        <taxon>Diprotodontia</taxon>
        <taxon>Vombatidae</taxon>
        <taxon>Vombatus</taxon>
    </lineage>
</organism>
<dbReference type="Proteomes" id="UP000314987">
    <property type="component" value="Unassembled WGS sequence"/>
</dbReference>
<dbReference type="OMA" id="RQPCLTP"/>
<evidence type="ECO:0000313" key="2">
    <source>
        <dbReference type="Proteomes" id="UP000314987"/>
    </source>
</evidence>
<reference evidence="1" key="3">
    <citation type="submission" date="2025-09" db="UniProtKB">
        <authorList>
            <consortium name="Ensembl"/>
        </authorList>
    </citation>
    <scope>IDENTIFICATION</scope>
</reference>
<keyword evidence="2" id="KW-1185">Reference proteome</keyword>
<evidence type="ECO:0000313" key="1">
    <source>
        <dbReference type="Ensembl" id="ENSVURP00010032605.1"/>
    </source>
</evidence>
<reference evidence="2" key="1">
    <citation type="submission" date="2018-12" db="EMBL/GenBank/DDBJ databases">
        <authorList>
            <person name="Yazar S."/>
        </authorList>
    </citation>
    <scope>NUCLEOTIDE SEQUENCE [LARGE SCALE GENOMIC DNA]</scope>
</reference>
<sequence length="102" mass="10870">GVHPIHTGAITLTAEAPIASRAGTGEGRHMVGAGPWATRTALTLIDVHGTSKTHKARETGTGERAHAVPARATIQTRVWGDGWYRAHRMGPLAPFLPQLLEH</sequence>
<proteinExistence type="predicted"/>
<protein>
    <submittedName>
        <fullName evidence="1">Uncharacterized protein</fullName>
    </submittedName>
</protein>
<dbReference type="Ensembl" id="ENSVURT00010037115.1">
    <property type="protein sequence ID" value="ENSVURP00010032605.1"/>
    <property type="gene ID" value="ENSVURG00010024861.1"/>
</dbReference>
<name>A0A4X2MFL1_VOMUR</name>
<reference evidence="1" key="2">
    <citation type="submission" date="2025-08" db="UniProtKB">
        <authorList>
            <consortium name="Ensembl"/>
        </authorList>
    </citation>
    <scope>IDENTIFICATION</scope>
</reference>
<accession>A0A4X2MFL1</accession>
<dbReference type="AlphaFoldDB" id="A0A4X2MFL1"/>